<organism evidence="2 3">
    <name type="scientific">Candidatus Marsarchaeota G2 archaeon OSP_D</name>
    <dbReference type="NCBI Taxonomy" id="1978157"/>
    <lineage>
        <taxon>Archaea</taxon>
        <taxon>Candidatus Marsarchaeota</taxon>
        <taxon>Candidatus Marsarchaeota group 2</taxon>
    </lineage>
</organism>
<proteinExistence type="predicted"/>
<comment type="caution">
    <text evidence="2">The sequence shown here is derived from an EMBL/GenBank/DDBJ whole genome shotgun (WGS) entry which is preliminary data.</text>
</comment>
<evidence type="ECO:0008006" key="4">
    <source>
        <dbReference type="Google" id="ProtNLM"/>
    </source>
</evidence>
<accession>A0A2R6AB38</accession>
<dbReference type="EMBL" id="NEXE01000308">
    <property type="protein sequence ID" value="PSN83557.1"/>
    <property type="molecule type" value="Genomic_DNA"/>
</dbReference>
<protein>
    <recommendedName>
        <fullName evidence="4">DoxX family protein</fullName>
    </recommendedName>
</protein>
<dbReference type="AlphaFoldDB" id="A0A2R6AB38"/>
<evidence type="ECO:0000256" key="1">
    <source>
        <dbReference type="SAM" id="Phobius"/>
    </source>
</evidence>
<keyword evidence="1" id="KW-0812">Transmembrane</keyword>
<reference evidence="2 3" key="1">
    <citation type="submission" date="2017-04" db="EMBL/GenBank/DDBJ databases">
        <title>Novel microbial lineages endemic to geothermal iron-oxide mats fill important gaps in the evolutionary history of Archaea.</title>
        <authorList>
            <person name="Jay Z.J."/>
            <person name="Beam J.P."/>
            <person name="Dlakic M."/>
            <person name="Rusch D.B."/>
            <person name="Kozubal M.A."/>
            <person name="Inskeep W.P."/>
        </authorList>
    </citation>
    <scope>NUCLEOTIDE SEQUENCE [LARGE SCALE GENOMIC DNA]</scope>
    <source>
        <strain evidence="2">OSP_D</strain>
    </source>
</reference>
<feature type="transmembrane region" description="Helical" evidence="1">
    <location>
        <begin position="112"/>
        <end position="131"/>
    </location>
</feature>
<feature type="transmembrane region" description="Helical" evidence="1">
    <location>
        <begin position="56"/>
        <end position="75"/>
    </location>
</feature>
<keyword evidence="1" id="KW-0472">Membrane</keyword>
<name>A0A2R6AB38_9ARCH</name>
<dbReference type="Proteomes" id="UP000240322">
    <property type="component" value="Unassembled WGS sequence"/>
</dbReference>
<feature type="transmembrane region" description="Helical" evidence="1">
    <location>
        <begin position="82"/>
        <end position="100"/>
    </location>
</feature>
<sequence>MRVVFGVVWLVDGALKFQPGMPSQFSGMIAQAGEGQPAWLEPWFTFWSKLVAVNPAFFVYLVGFLEVALAASLILGVARKTAYIGGMGLSLLIWRLPEGFGGPYGPSSTDVGTGIIYAFVFLLLLLINTTYGTSELSLDRVIEKRINWWRRVAQAR</sequence>
<keyword evidence="1" id="KW-1133">Transmembrane helix</keyword>
<evidence type="ECO:0000313" key="3">
    <source>
        <dbReference type="Proteomes" id="UP000240322"/>
    </source>
</evidence>
<evidence type="ECO:0000313" key="2">
    <source>
        <dbReference type="EMBL" id="PSN83557.1"/>
    </source>
</evidence>
<gene>
    <name evidence="2" type="ORF">B9Q03_13400</name>
</gene>